<dbReference type="Gene3D" id="3.40.50.620">
    <property type="entry name" value="HUPs"/>
    <property type="match status" value="1"/>
</dbReference>
<evidence type="ECO:0000256" key="1">
    <source>
        <dbReference type="SAM" id="Phobius"/>
    </source>
</evidence>
<dbReference type="Pfam" id="PF02698">
    <property type="entry name" value="DUF218"/>
    <property type="match status" value="1"/>
</dbReference>
<protein>
    <recommendedName>
        <fullName evidence="2">DUF218 domain-containing protein</fullName>
    </recommendedName>
</protein>
<dbReference type="STRING" id="1314751.GCA_001591425_01273"/>
<dbReference type="GO" id="GO:0043164">
    <property type="term" value="P:Gram-negative-bacterium-type cell wall biogenesis"/>
    <property type="evidence" value="ECO:0007669"/>
    <property type="project" value="TreeGrafter"/>
</dbReference>
<proteinExistence type="predicted"/>
<dbReference type="AlphaFoldDB" id="A0A223KPX1"/>
<dbReference type="GO" id="GO:0000270">
    <property type="term" value="P:peptidoglycan metabolic process"/>
    <property type="evidence" value="ECO:0007669"/>
    <property type="project" value="TreeGrafter"/>
</dbReference>
<sequence length="195" mass="22392">MNKHILIKLRGIFMIFTILLAIYFIIVHLLISNTAAERPKENADYIIILGARLHGERMSLSLYYRALEALEYVEGNQNTIIIASGGQGPGEDITEAEAIKRFMLEHGIEQERIILEDTSTTTYENLMNSYSFIEDDNKTVVIVSNDFHLFRAKMIAERVGFNNISTLSAETPKVAKVKLWFREYFAVLKSWLIDR</sequence>
<dbReference type="InterPro" id="IPR014729">
    <property type="entry name" value="Rossmann-like_a/b/a_fold"/>
</dbReference>
<dbReference type="EMBL" id="CP018866">
    <property type="protein sequence ID" value="AST91551.1"/>
    <property type="molecule type" value="Genomic_DNA"/>
</dbReference>
<dbReference type="GO" id="GO:0005886">
    <property type="term" value="C:plasma membrane"/>
    <property type="evidence" value="ECO:0007669"/>
    <property type="project" value="TreeGrafter"/>
</dbReference>
<dbReference type="InterPro" id="IPR003848">
    <property type="entry name" value="DUF218"/>
</dbReference>
<name>A0A223KPX1_9BACI</name>
<gene>
    <name evidence="3" type="ORF">BC6307_09780</name>
</gene>
<evidence type="ECO:0000259" key="2">
    <source>
        <dbReference type="Pfam" id="PF02698"/>
    </source>
</evidence>
<dbReference type="Proteomes" id="UP000215224">
    <property type="component" value="Chromosome"/>
</dbReference>
<feature type="transmembrane region" description="Helical" evidence="1">
    <location>
        <begin position="12"/>
        <end position="31"/>
    </location>
</feature>
<evidence type="ECO:0000313" key="3">
    <source>
        <dbReference type="EMBL" id="AST91551.1"/>
    </source>
</evidence>
<keyword evidence="1" id="KW-0472">Membrane</keyword>
<feature type="domain" description="DUF218" evidence="2">
    <location>
        <begin position="44"/>
        <end position="185"/>
    </location>
</feature>
<keyword evidence="1" id="KW-0812">Transmembrane</keyword>
<evidence type="ECO:0000313" key="4">
    <source>
        <dbReference type="Proteomes" id="UP000215224"/>
    </source>
</evidence>
<dbReference type="PANTHER" id="PTHR30336">
    <property type="entry name" value="INNER MEMBRANE PROTEIN, PROBABLE PERMEASE"/>
    <property type="match status" value="1"/>
</dbReference>
<organism evidence="3 4">
    <name type="scientific">Sutcliffiella cohnii</name>
    <dbReference type="NCBI Taxonomy" id="33932"/>
    <lineage>
        <taxon>Bacteria</taxon>
        <taxon>Bacillati</taxon>
        <taxon>Bacillota</taxon>
        <taxon>Bacilli</taxon>
        <taxon>Bacillales</taxon>
        <taxon>Bacillaceae</taxon>
        <taxon>Sutcliffiella</taxon>
    </lineage>
</organism>
<dbReference type="KEGG" id="bcoh:BC6307_09780"/>
<keyword evidence="1" id="KW-1133">Transmembrane helix</keyword>
<dbReference type="InterPro" id="IPR051599">
    <property type="entry name" value="Cell_Envelope_Assoc"/>
</dbReference>
<reference evidence="3 4" key="1">
    <citation type="submission" date="2016-12" db="EMBL/GenBank/DDBJ databases">
        <title>The whole genome sequencing and assembly of Bacillus cohnii DSM 6307T strain.</title>
        <authorList>
            <person name="Lee Y.-J."/>
            <person name="Yi H."/>
            <person name="Bahn Y.-S."/>
            <person name="Kim J.F."/>
            <person name="Lee D.-W."/>
        </authorList>
    </citation>
    <scope>NUCLEOTIDE SEQUENCE [LARGE SCALE GENOMIC DNA]</scope>
    <source>
        <strain evidence="3 4">DSM 6307</strain>
    </source>
</reference>
<accession>A0A223KPX1</accession>
<dbReference type="PANTHER" id="PTHR30336:SF4">
    <property type="entry name" value="ENVELOPE BIOGENESIS FACTOR ELYC"/>
    <property type="match status" value="1"/>
</dbReference>
<keyword evidence="4" id="KW-1185">Reference proteome</keyword>
<dbReference type="CDD" id="cd06259">
    <property type="entry name" value="YdcF-like"/>
    <property type="match status" value="1"/>
</dbReference>